<sequence length="381" mass="41165">MEDIAIIGIGLHPFGRFKGKSALEMGVDAVNDALKDAGVAWKDLQVAYGGSGHGGYADSLNSKFGFTGLPFYNVFNGCATAASALIGAATALKSGAADLALAVGFDKHPVGSFEMDPEEWGLKKWYAENGFMITTQYFAMKIQRYMHDYGITNDSLVRVAMKNYYNASLNPKAYRRTALDYDTIANSTMLSDPLRQYMFCSPDEGAAAAILCRASDAKKYTTRPIYVKAYGLKSRTYESFEVVSPYKAIKNVPTVVEVTAQAAYKMAGIGPDEIQIAQVQDTEAGHEIMHIAELGLCKHGDQEKLIRDGETQINGRIPVNTDGGLIGNGEPVGASALRQIYEVCLQMRGEAGAHQVPNPPKTAITQVYGMPGVSAVTILQR</sequence>
<feature type="domain" description="Thiolase C-terminal" evidence="2">
    <location>
        <begin position="254"/>
        <end position="379"/>
    </location>
</feature>
<dbReference type="Proteomes" id="UP000006346">
    <property type="component" value="Chromosome"/>
</dbReference>
<evidence type="ECO:0000259" key="1">
    <source>
        <dbReference type="Pfam" id="PF00108"/>
    </source>
</evidence>
<dbReference type="OrthoDB" id="9785768at2"/>
<keyword evidence="4" id="KW-1185">Reference proteome</keyword>
<reference evidence="4" key="1">
    <citation type="submission" date="2011-11" db="EMBL/GenBank/DDBJ databases">
        <title>Complete sequence of Desulfosporosinus orientis DSM 765.</title>
        <authorList>
            <person name="Lucas S."/>
            <person name="Han J."/>
            <person name="Lapidus A."/>
            <person name="Cheng J.-F."/>
            <person name="Goodwin L."/>
            <person name="Pitluck S."/>
            <person name="Peters L."/>
            <person name="Ovchinnikova G."/>
            <person name="Teshima H."/>
            <person name="Detter J.C."/>
            <person name="Han C."/>
            <person name="Tapia R."/>
            <person name="Land M."/>
            <person name="Hauser L."/>
            <person name="Kyrpides N."/>
            <person name="Ivanova N."/>
            <person name="Pagani I."/>
            <person name="Pester M."/>
            <person name="Spring S."/>
            <person name="Ollivier B."/>
            <person name="Rattei T."/>
            <person name="Klenk H.-P."/>
            <person name="Wagner M."/>
            <person name="Loy A."/>
            <person name="Woyke T."/>
        </authorList>
    </citation>
    <scope>NUCLEOTIDE SEQUENCE [LARGE SCALE GENOMIC DNA]</scope>
    <source>
        <strain evidence="4">ATCC 19365 / DSM 765 / NCIMB 8382 / VKM B-1628</strain>
    </source>
</reference>
<dbReference type="eggNOG" id="COG0183">
    <property type="taxonomic scope" value="Bacteria"/>
</dbReference>
<dbReference type="Pfam" id="PF00108">
    <property type="entry name" value="Thiolase_N"/>
    <property type="match status" value="1"/>
</dbReference>
<protein>
    <submittedName>
        <fullName evidence="3">Acetyl-CoA acetyltransferase</fullName>
    </submittedName>
</protein>
<dbReference type="SUPFAM" id="SSF53901">
    <property type="entry name" value="Thiolase-like"/>
    <property type="match status" value="2"/>
</dbReference>
<evidence type="ECO:0000313" key="4">
    <source>
        <dbReference type="Proteomes" id="UP000006346"/>
    </source>
</evidence>
<dbReference type="InterPro" id="IPR002155">
    <property type="entry name" value="Thiolase"/>
</dbReference>
<dbReference type="InterPro" id="IPR055140">
    <property type="entry name" value="Thiolase_C_2"/>
</dbReference>
<dbReference type="HOGENOM" id="CLU_035425_3_0_9"/>
<dbReference type="KEGG" id="dor:Desor_2994"/>
<dbReference type="Pfam" id="PF22691">
    <property type="entry name" value="Thiolase_C_1"/>
    <property type="match status" value="1"/>
</dbReference>
<feature type="domain" description="Thiolase N-terminal" evidence="1">
    <location>
        <begin position="5"/>
        <end position="174"/>
    </location>
</feature>
<accession>G7WGT1</accession>
<proteinExistence type="predicted"/>
<dbReference type="GO" id="GO:0016747">
    <property type="term" value="F:acyltransferase activity, transferring groups other than amino-acyl groups"/>
    <property type="evidence" value="ECO:0007669"/>
    <property type="project" value="InterPro"/>
</dbReference>
<dbReference type="InterPro" id="IPR016039">
    <property type="entry name" value="Thiolase-like"/>
</dbReference>
<dbReference type="PANTHER" id="PTHR42870:SF1">
    <property type="entry name" value="NON-SPECIFIC LIPID-TRANSFER PROTEIN-LIKE 2"/>
    <property type="match status" value="1"/>
</dbReference>
<dbReference type="STRING" id="768706.Desor_2994"/>
<dbReference type="EMBL" id="CP003108">
    <property type="protein sequence ID" value="AET68517.1"/>
    <property type="molecule type" value="Genomic_DNA"/>
</dbReference>
<keyword evidence="3" id="KW-0808">Transferase</keyword>
<dbReference type="PANTHER" id="PTHR42870">
    <property type="entry name" value="ACETYL-COA C-ACETYLTRANSFERASE"/>
    <property type="match status" value="1"/>
</dbReference>
<dbReference type="PATRIC" id="fig|768706.3.peg.3008"/>
<dbReference type="RefSeq" id="WP_014185325.1">
    <property type="nucleotide sequence ID" value="NC_016584.1"/>
</dbReference>
<dbReference type="PIRSF" id="PIRSF000429">
    <property type="entry name" value="Ac-CoA_Ac_transf"/>
    <property type="match status" value="1"/>
</dbReference>
<dbReference type="Gene3D" id="3.40.47.10">
    <property type="match status" value="1"/>
</dbReference>
<reference evidence="3 4" key="2">
    <citation type="journal article" date="2012" name="J. Bacteriol.">
        <title>Complete genome sequences of Desulfosporosinus orientis DSM765T, Desulfosporosinus youngiae DSM17734T, Desulfosporosinus meridiei DSM13257T, and Desulfosporosinus acidiphilus DSM22704T.</title>
        <authorList>
            <person name="Pester M."/>
            <person name="Brambilla E."/>
            <person name="Alazard D."/>
            <person name="Rattei T."/>
            <person name="Weinmaier T."/>
            <person name="Han J."/>
            <person name="Lucas S."/>
            <person name="Lapidus A."/>
            <person name="Cheng J.F."/>
            <person name="Goodwin L."/>
            <person name="Pitluck S."/>
            <person name="Peters L."/>
            <person name="Ovchinnikova G."/>
            <person name="Teshima H."/>
            <person name="Detter J.C."/>
            <person name="Han C.S."/>
            <person name="Tapia R."/>
            <person name="Land M.L."/>
            <person name="Hauser L."/>
            <person name="Kyrpides N.C."/>
            <person name="Ivanova N.N."/>
            <person name="Pagani I."/>
            <person name="Huntmann M."/>
            <person name="Wei C.L."/>
            <person name="Davenport K.W."/>
            <person name="Daligault H."/>
            <person name="Chain P.S."/>
            <person name="Chen A."/>
            <person name="Mavromatis K."/>
            <person name="Markowitz V."/>
            <person name="Szeto E."/>
            <person name="Mikhailova N."/>
            <person name="Pati A."/>
            <person name="Wagner M."/>
            <person name="Woyke T."/>
            <person name="Ollivier B."/>
            <person name="Klenk H.P."/>
            <person name="Spring S."/>
            <person name="Loy A."/>
        </authorList>
    </citation>
    <scope>NUCLEOTIDE SEQUENCE [LARGE SCALE GENOMIC DNA]</scope>
    <source>
        <strain evidence="4">ATCC 19365 / DSM 765 / NCIMB 8382 / VKM B-1628</strain>
    </source>
</reference>
<organism evidence="3 4">
    <name type="scientific">Desulfosporosinus orientis (strain ATCC 19365 / DSM 765 / NCIMB 8382 / VKM B-1628 / Singapore I)</name>
    <name type="common">Desulfotomaculum orientis</name>
    <dbReference type="NCBI Taxonomy" id="768706"/>
    <lineage>
        <taxon>Bacteria</taxon>
        <taxon>Bacillati</taxon>
        <taxon>Bacillota</taxon>
        <taxon>Clostridia</taxon>
        <taxon>Eubacteriales</taxon>
        <taxon>Desulfitobacteriaceae</taxon>
        <taxon>Desulfosporosinus</taxon>
    </lineage>
</organism>
<name>G7WGT1_DESOD</name>
<dbReference type="InterPro" id="IPR020616">
    <property type="entry name" value="Thiolase_N"/>
</dbReference>
<gene>
    <name evidence="3" type="ordered locus">Desor_2994</name>
</gene>
<dbReference type="CDD" id="cd00829">
    <property type="entry name" value="SCP-x_thiolase"/>
    <property type="match status" value="1"/>
</dbReference>
<dbReference type="AlphaFoldDB" id="G7WGT1"/>
<evidence type="ECO:0000259" key="2">
    <source>
        <dbReference type="Pfam" id="PF22691"/>
    </source>
</evidence>
<evidence type="ECO:0000313" key="3">
    <source>
        <dbReference type="EMBL" id="AET68517.1"/>
    </source>
</evidence>